<comment type="similarity">
    <text evidence="1">Belongs to the NAD(P)-dependent epimerase/dehydratase family.</text>
</comment>
<organism evidence="3">
    <name type="scientific">Bellilinea caldifistulae</name>
    <dbReference type="NCBI Taxonomy" id="360411"/>
    <lineage>
        <taxon>Bacteria</taxon>
        <taxon>Bacillati</taxon>
        <taxon>Chloroflexota</taxon>
        <taxon>Anaerolineae</taxon>
        <taxon>Anaerolineales</taxon>
        <taxon>Anaerolineaceae</taxon>
        <taxon>Bellilinea</taxon>
    </lineage>
</organism>
<dbReference type="PRINTS" id="PR01713">
    <property type="entry name" value="NUCEPIMERASE"/>
</dbReference>
<dbReference type="Pfam" id="PF01370">
    <property type="entry name" value="Epimerase"/>
    <property type="match status" value="1"/>
</dbReference>
<dbReference type="AlphaFoldDB" id="A0A7C4Q0A9"/>
<evidence type="ECO:0000259" key="2">
    <source>
        <dbReference type="Pfam" id="PF01370"/>
    </source>
</evidence>
<proteinExistence type="inferred from homology"/>
<protein>
    <submittedName>
        <fullName evidence="3">NAD-dependent epimerase/dehydratase family protein</fullName>
    </submittedName>
</protein>
<name>A0A7C4Q0A9_9CHLR</name>
<sequence length="327" mass="37083">MTLRYLVTGAAGFIGARVVQLLVEQGHQVVGVDNLNAAYDVRLKQYRLEKLSKFASFQFHRKDVAERSAMQDLFHQYRYFDAVIHLAARAGVRASTQDPWEFERSNSAGTLTLLEMCHQYDCNKFVFASTSSIYGANPPYPTPEEADSSHPLQPYAATKKAGEVMCHAYHHLYGLDVTIFRFFTVYGPAGRPDLAMFRFVQWIAEERPVKINGDGRQSRGFTYIDDVARGVLLGLKPLGFEVINLGGHESISVLDLVKLIEELLGKKARLEFLPFHPADMMKNLADVRKANRLLGWQPQVNLREGVQNLVNWYLQEREWASQIITDG</sequence>
<dbReference type="Gene3D" id="3.90.25.10">
    <property type="entry name" value="UDP-galactose 4-epimerase, domain 1"/>
    <property type="match status" value="1"/>
</dbReference>
<dbReference type="EMBL" id="DSXR01000015">
    <property type="protein sequence ID" value="HGS86204.1"/>
    <property type="molecule type" value="Genomic_DNA"/>
</dbReference>
<dbReference type="SUPFAM" id="SSF51735">
    <property type="entry name" value="NAD(P)-binding Rossmann-fold domains"/>
    <property type="match status" value="1"/>
</dbReference>
<evidence type="ECO:0000256" key="1">
    <source>
        <dbReference type="ARBA" id="ARBA00007637"/>
    </source>
</evidence>
<dbReference type="InterPro" id="IPR036291">
    <property type="entry name" value="NAD(P)-bd_dom_sf"/>
</dbReference>
<dbReference type="PANTHER" id="PTHR43000">
    <property type="entry name" value="DTDP-D-GLUCOSE 4,6-DEHYDRATASE-RELATED"/>
    <property type="match status" value="1"/>
</dbReference>
<reference evidence="3" key="1">
    <citation type="journal article" date="2020" name="mSystems">
        <title>Genome- and Community-Level Interaction Insights into Carbon Utilization and Element Cycling Functions of Hydrothermarchaeota in Hydrothermal Sediment.</title>
        <authorList>
            <person name="Zhou Z."/>
            <person name="Liu Y."/>
            <person name="Xu W."/>
            <person name="Pan J."/>
            <person name="Luo Z.H."/>
            <person name="Li M."/>
        </authorList>
    </citation>
    <scope>NUCLEOTIDE SEQUENCE [LARGE SCALE GENOMIC DNA]</scope>
    <source>
        <strain evidence="3">SpSt-556</strain>
    </source>
</reference>
<dbReference type="InterPro" id="IPR001509">
    <property type="entry name" value="Epimerase_deHydtase"/>
</dbReference>
<gene>
    <name evidence="3" type="ORF">ENT17_01135</name>
</gene>
<evidence type="ECO:0000313" key="3">
    <source>
        <dbReference type="EMBL" id="HGS86204.1"/>
    </source>
</evidence>
<comment type="caution">
    <text evidence="3">The sequence shown here is derived from an EMBL/GenBank/DDBJ whole genome shotgun (WGS) entry which is preliminary data.</text>
</comment>
<accession>A0A7C4Q0A9</accession>
<feature type="domain" description="NAD-dependent epimerase/dehydratase" evidence="2">
    <location>
        <begin position="6"/>
        <end position="245"/>
    </location>
</feature>
<dbReference type="Gene3D" id="3.40.50.720">
    <property type="entry name" value="NAD(P)-binding Rossmann-like Domain"/>
    <property type="match status" value="1"/>
</dbReference>